<gene>
    <name evidence="2" type="ORF">BJ968_000348</name>
</gene>
<dbReference type="EMBL" id="JACCBB010000001">
    <property type="protein sequence ID" value="NYD20808.1"/>
    <property type="molecule type" value="Genomic_DNA"/>
</dbReference>
<proteinExistence type="predicted"/>
<reference evidence="2 3" key="1">
    <citation type="submission" date="2020-07" db="EMBL/GenBank/DDBJ databases">
        <title>Sequencing the genomes of 1000 actinobacteria strains.</title>
        <authorList>
            <person name="Klenk H.-P."/>
        </authorList>
    </citation>
    <scope>NUCLEOTIDE SEQUENCE [LARGE SCALE GENOMIC DNA]</scope>
    <source>
        <strain evidence="2 3">DSM 7487</strain>
    </source>
</reference>
<evidence type="ECO:0000256" key="1">
    <source>
        <dbReference type="SAM" id="Phobius"/>
    </source>
</evidence>
<accession>A0A7Y9ART5</accession>
<keyword evidence="1" id="KW-1133">Transmembrane helix</keyword>
<dbReference type="Proteomes" id="UP000521922">
    <property type="component" value="Unassembled WGS sequence"/>
</dbReference>
<keyword evidence="3" id="KW-1185">Reference proteome</keyword>
<keyword evidence="1" id="KW-0472">Membrane</keyword>
<sequence>MNAPGRHDAVRRPRRARGTLVGAAVTLAVVAALTTVLDDRSASATEDLRGDLREVAAAQTRWRAGHGSYSTSLEELGVTPGRGDLAIVSAGADGFCAGAYDRRSRTALFYAPATGLTDRACS</sequence>
<evidence type="ECO:0000313" key="3">
    <source>
        <dbReference type="Proteomes" id="UP000521922"/>
    </source>
</evidence>
<dbReference type="RefSeq" id="WP_179748680.1">
    <property type="nucleotide sequence ID" value="NZ_BAAAGN010000002.1"/>
</dbReference>
<comment type="caution">
    <text evidence="2">The sequence shown here is derived from an EMBL/GenBank/DDBJ whole genome shotgun (WGS) entry which is preliminary data.</text>
</comment>
<organism evidence="2 3">
    <name type="scientific">Kineococcus aurantiacus</name>
    <dbReference type="NCBI Taxonomy" id="37633"/>
    <lineage>
        <taxon>Bacteria</taxon>
        <taxon>Bacillati</taxon>
        <taxon>Actinomycetota</taxon>
        <taxon>Actinomycetes</taxon>
        <taxon>Kineosporiales</taxon>
        <taxon>Kineosporiaceae</taxon>
        <taxon>Kineococcus</taxon>
    </lineage>
</organism>
<name>A0A7Y9ART5_9ACTN</name>
<protein>
    <submittedName>
        <fullName evidence="2">Uncharacterized protein</fullName>
    </submittedName>
</protein>
<evidence type="ECO:0000313" key="2">
    <source>
        <dbReference type="EMBL" id="NYD20808.1"/>
    </source>
</evidence>
<feature type="transmembrane region" description="Helical" evidence="1">
    <location>
        <begin position="20"/>
        <end position="37"/>
    </location>
</feature>
<keyword evidence="1" id="KW-0812">Transmembrane</keyword>
<dbReference type="AlphaFoldDB" id="A0A7Y9ART5"/>